<evidence type="ECO:0000313" key="2">
    <source>
        <dbReference type="EMBL" id="KNC70079.1"/>
    </source>
</evidence>
<feature type="compositionally biased region" description="Basic and acidic residues" evidence="1">
    <location>
        <begin position="68"/>
        <end position="79"/>
    </location>
</feature>
<evidence type="ECO:0000313" key="3">
    <source>
        <dbReference type="Proteomes" id="UP000054560"/>
    </source>
</evidence>
<feature type="region of interest" description="Disordered" evidence="1">
    <location>
        <begin position="59"/>
        <end position="79"/>
    </location>
</feature>
<gene>
    <name evidence="2" type="ORF">SARC_17400</name>
</gene>
<evidence type="ECO:0000256" key="1">
    <source>
        <dbReference type="SAM" id="MobiDB-lite"/>
    </source>
</evidence>
<keyword evidence="3" id="KW-1185">Reference proteome</keyword>
<dbReference type="AlphaFoldDB" id="A0A0L0F0E8"/>
<reference evidence="2 3" key="1">
    <citation type="submission" date="2011-02" db="EMBL/GenBank/DDBJ databases">
        <title>The Genome Sequence of Sphaeroforma arctica JP610.</title>
        <authorList>
            <consortium name="The Broad Institute Genome Sequencing Platform"/>
            <person name="Russ C."/>
            <person name="Cuomo C."/>
            <person name="Young S.K."/>
            <person name="Zeng Q."/>
            <person name="Gargeya S."/>
            <person name="Alvarado L."/>
            <person name="Berlin A."/>
            <person name="Chapman S.B."/>
            <person name="Chen Z."/>
            <person name="Freedman E."/>
            <person name="Gellesch M."/>
            <person name="Goldberg J."/>
            <person name="Griggs A."/>
            <person name="Gujja S."/>
            <person name="Heilman E."/>
            <person name="Heiman D."/>
            <person name="Howarth C."/>
            <person name="Mehta T."/>
            <person name="Neiman D."/>
            <person name="Pearson M."/>
            <person name="Roberts A."/>
            <person name="Saif S."/>
            <person name="Shea T."/>
            <person name="Shenoy N."/>
            <person name="Sisk P."/>
            <person name="Stolte C."/>
            <person name="Sykes S."/>
            <person name="White J."/>
            <person name="Yandava C."/>
            <person name="Burger G."/>
            <person name="Gray M.W."/>
            <person name="Holland P.W.H."/>
            <person name="King N."/>
            <person name="Lang F.B.F."/>
            <person name="Roger A.J."/>
            <person name="Ruiz-Trillo I."/>
            <person name="Haas B."/>
            <person name="Nusbaum C."/>
            <person name="Birren B."/>
        </authorList>
    </citation>
    <scope>NUCLEOTIDE SEQUENCE [LARGE SCALE GENOMIC DNA]</scope>
    <source>
        <strain evidence="2 3">JP610</strain>
    </source>
</reference>
<organism evidence="2 3">
    <name type="scientific">Sphaeroforma arctica JP610</name>
    <dbReference type="NCBI Taxonomy" id="667725"/>
    <lineage>
        <taxon>Eukaryota</taxon>
        <taxon>Ichthyosporea</taxon>
        <taxon>Ichthyophonida</taxon>
        <taxon>Sphaeroforma</taxon>
    </lineage>
</organism>
<proteinExistence type="predicted"/>
<dbReference type="EMBL" id="KQ252218">
    <property type="protein sequence ID" value="KNC70079.1"/>
    <property type="molecule type" value="Genomic_DNA"/>
</dbReference>
<accession>A0A0L0F0E8</accession>
<name>A0A0L0F0E8_9EUKA</name>
<sequence>HPIYPRGGETTGDHVDILGALAMNQDLLRIAGGQSLDDSFTSKIQEISDAIHARLQKSLTESAGDECSSERDCPVKEEQ</sequence>
<dbReference type="RefSeq" id="XP_014143981.1">
    <property type="nucleotide sequence ID" value="XM_014288506.1"/>
</dbReference>
<dbReference type="OrthoDB" id="190846at2759"/>
<dbReference type="GeneID" id="25917904"/>
<feature type="non-terminal residue" evidence="2">
    <location>
        <position position="1"/>
    </location>
</feature>
<protein>
    <submittedName>
        <fullName evidence="2">Uncharacterized protein</fullName>
    </submittedName>
</protein>
<dbReference type="Proteomes" id="UP000054560">
    <property type="component" value="Unassembled WGS sequence"/>
</dbReference>